<keyword evidence="1" id="KW-0472">Membrane</keyword>
<evidence type="ECO:0000313" key="3">
    <source>
        <dbReference type="Proteomes" id="UP001500151"/>
    </source>
</evidence>
<sequence>MADPYRLTPAPGTYANPSVDSNIDPNAETIGKPLPVSEPLPVVSGSGVARTLLWVVLVISVVGNMVASYASSTPLHLASGAVTAVCLTALVVQGLRGRR</sequence>
<accession>A0ABN3QRZ2</accession>
<dbReference type="EMBL" id="BAAASJ010000030">
    <property type="protein sequence ID" value="GAA2633788.1"/>
    <property type="molecule type" value="Genomic_DNA"/>
</dbReference>
<keyword evidence="1" id="KW-1133">Transmembrane helix</keyword>
<proteinExistence type="predicted"/>
<evidence type="ECO:0008006" key="4">
    <source>
        <dbReference type="Google" id="ProtNLM"/>
    </source>
</evidence>
<feature type="transmembrane region" description="Helical" evidence="1">
    <location>
        <begin position="52"/>
        <end position="71"/>
    </location>
</feature>
<evidence type="ECO:0000313" key="2">
    <source>
        <dbReference type="EMBL" id="GAA2633788.1"/>
    </source>
</evidence>
<keyword evidence="1" id="KW-0812">Transmembrane</keyword>
<reference evidence="2 3" key="1">
    <citation type="journal article" date="2019" name="Int. J. Syst. Evol. Microbiol.">
        <title>The Global Catalogue of Microorganisms (GCM) 10K type strain sequencing project: providing services to taxonomists for standard genome sequencing and annotation.</title>
        <authorList>
            <consortium name="The Broad Institute Genomics Platform"/>
            <consortium name="The Broad Institute Genome Sequencing Center for Infectious Disease"/>
            <person name="Wu L."/>
            <person name="Ma J."/>
        </authorList>
    </citation>
    <scope>NUCLEOTIDE SEQUENCE [LARGE SCALE GENOMIC DNA]</scope>
    <source>
        <strain evidence="2 3">JCM 4524</strain>
    </source>
</reference>
<organism evidence="2 3">
    <name type="scientific">Streptomyces vastus</name>
    <dbReference type="NCBI Taxonomy" id="285451"/>
    <lineage>
        <taxon>Bacteria</taxon>
        <taxon>Bacillati</taxon>
        <taxon>Actinomycetota</taxon>
        <taxon>Actinomycetes</taxon>
        <taxon>Kitasatosporales</taxon>
        <taxon>Streptomycetaceae</taxon>
        <taxon>Streptomyces</taxon>
    </lineage>
</organism>
<protein>
    <recommendedName>
        <fullName evidence="4">SpdD protein</fullName>
    </recommendedName>
</protein>
<comment type="caution">
    <text evidence="2">The sequence shown here is derived from an EMBL/GenBank/DDBJ whole genome shotgun (WGS) entry which is preliminary data.</text>
</comment>
<keyword evidence="3" id="KW-1185">Reference proteome</keyword>
<dbReference type="RefSeq" id="WP_344390180.1">
    <property type="nucleotide sequence ID" value="NZ_BAAASJ010000030.1"/>
</dbReference>
<name>A0ABN3QRZ2_9ACTN</name>
<feature type="transmembrane region" description="Helical" evidence="1">
    <location>
        <begin position="77"/>
        <end position="95"/>
    </location>
</feature>
<evidence type="ECO:0000256" key="1">
    <source>
        <dbReference type="SAM" id="Phobius"/>
    </source>
</evidence>
<dbReference type="Proteomes" id="UP001500151">
    <property type="component" value="Unassembled WGS sequence"/>
</dbReference>
<gene>
    <name evidence="2" type="ORF">GCM10010307_28470</name>
</gene>